<dbReference type="RefSeq" id="WP_183398950.1">
    <property type="nucleotide sequence ID" value="NZ_JACIDS010000003.1"/>
</dbReference>
<evidence type="ECO:0000256" key="2">
    <source>
        <dbReference type="ARBA" id="ARBA00022741"/>
    </source>
</evidence>
<evidence type="ECO:0000313" key="7">
    <source>
        <dbReference type="EMBL" id="MBB3931296.1"/>
    </source>
</evidence>
<protein>
    <submittedName>
        <fullName evidence="7">Iron complex transport system ATP-binding protein</fullName>
    </submittedName>
</protein>
<keyword evidence="3 7" id="KW-0067">ATP-binding</keyword>
<evidence type="ECO:0000256" key="5">
    <source>
        <dbReference type="ARBA" id="ARBA00037066"/>
    </source>
</evidence>
<comment type="function">
    <text evidence="5">Part of the ABC transporter complex HmuTUV involved in hemin import. Responsible for energy coupling to the transport system.</text>
</comment>
<dbReference type="PROSITE" id="PS50893">
    <property type="entry name" value="ABC_TRANSPORTER_2"/>
    <property type="match status" value="1"/>
</dbReference>
<comment type="caution">
    <text evidence="7">The sequence shown here is derived from an EMBL/GenBank/DDBJ whole genome shotgun (WGS) entry which is preliminary data.</text>
</comment>
<dbReference type="GO" id="GO:0016887">
    <property type="term" value="F:ATP hydrolysis activity"/>
    <property type="evidence" value="ECO:0007669"/>
    <property type="project" value="InterPro"/>
</dbReference>
<accession>A0A840ASF3</accession>
<dbReference type="PANTHER" id="PTHR42794">
    <property type="entry name" value="HEMIN IMPORT ATP-BINDING PROTEIN HMUV"/>
    <property type="match status" value="1"/>
</dbReference>
<sequence length="261" mass="27885">MIEAQHITVRAGTRQLLSDVSVAVRPGRLTVIIGPNGAGKSTLMKTVTGEIRPAAGQVRLDGEVIQRIGAGRLAERRAVLPQASSLSFPFTVHEVVRLGVSRLRDPAAVRERVAAALGRVDLGGFGARFFQELSGGEQQRVHLARVLCQVWQPVEDGLPNYLFLDEPTASLDLRHQILILDEARRFARAGGGVVAILHDLNLAALYGDHLVVIAKGSVAAEGPSQQVLTDAMLRSVFGVSLRVGSAPADRPFVLPHAIEAA</sequence>
<dbReference type="AlphaFoldDB" id="A0A840ASF3"/>
<dbReference type="Proteomes" id="UP000553963">
    <property type="component" value="Unassembled WGS sequence"/>
</dbReference>
<dbReference type="InterPro" id="IPR027417">
    <property type="entry name" value="P-loop_NTPase"/>
</dbReference>
<dbReference type="NCBIfam" id="NF010068">
    <property type="entry name" value="PRK13548.1"/>
    <property type="match status" value="1"/>
</dbReference>
<dbReference type="EMBL" id="JACIDS010000003">
    <property type="protein sequence ID" value="MBB3931296.1"/>
    <property type="molecule type" value="Genomic_DNA"/>
</dbReference>
<evidence type="ECO:0000256" key="3">
    <source>
        <dbReference type="ARBA" id="ARBA00022840"/>
    </source>
</evidence>
<dbReference type="Pfam" id="PF00005">
    <property type="entry name" value="ABC_tran"/>
    <property type="match status" value="1"/>
</dbReference>
<evidence type="ECO:0000256" key="4">
    <source>
        <dbReference type="ARBA" id="ARBA00022967"/>
    </source>
</evidence>
<dbReference type="SMART" id="SM00382">
    <property type="entry name" value="AAA"/>
    <property type="match status" value="1"/>
</dbReference>
<dbReference type="CDD" id="cd03214">
    <property type="entry name" value="ABC_Iron-Siderophores_B12_Hemin"/>
    <property type="match status" value="1"/>
</dbReference>
<dbReference type="PANTHER" id="PTHR42794:SF1">
    <property type="entry name" value="HEMIN IMPORT ATP-BINDING PROTEIN HMUV"/>
    <property type="match status" value="1"/>
</dbReference>
<feature type="domain" description="ABC transporter" evidence="6">
    <location>
        <begin position="2"/>
        <end position="240"/>
    </location>
</feature>
<dbReference type="Gene3D" id="3.40.50.300">
    <property type="entry name" value="P-loop containing nucleotide triphosphate hydrolases"/>
    <property type="match status" value="1"/>
</dbReference>
<keyword evidence="8" id="KW-1185">Reference proteome</keyword>
<dbReference type="InterPro" id="IPR003593">
    <property type="entry name" value="AAA+_ATPase"/>
</dbReference>
<keyword evidence="4" id="KW-1278">Translocase</keyword>
<dbReference type="GO" id="GO:0005524">
    <property type="term" value="F:ATP binding"/>
    <property type="evidence" value="ECO:0007669"/>
    <property type="project" value="UniProtKB-KW"/>
</dbReference>
<evidence type="ECO:0000259" key="6">
    <source>
        <dbReference type="PROSITE" id="PS50893"/>
    </source>
</evidence>
<organism evidence="7 8">
    <name type="scientific">Kaistia hirudinis</name>
    <dbReference type="NCBI Taxonomy" id="1293440"/>
    <lineage>
        <taxon>Bacteria</taxon>
        <taxon>Pseudomonadati</taxon>
        <taxon>Pseudomonadota</taxon>
        <taxon>Alphaproteobacteria</taxon>
        <taxon>Hyphomicrobiales</taxon>
        <taxon>Kaistiaceae</taxon>
        <taxon>Kaistia</taxon>
    </lineage>
</organism>
<evidence type="ECO:0000313" key="8">
    <source>
        <dbReference type="Proteomes" id="UP000553963"/>
    </source>
</evidence>
<keyword evidence="1" id="KW-0813">Transport</keyword>
<gene>
    <name evidence="7" type="ORF">GGR25_002346</name>
</gene>
<evidence type="ECO:0000256" key="1">
    <source>
        <dbReference type="ARBA" id="ARBA00022448"/>
    </source>
</evidence>
<reference evidence="7 8" key="1">
    <citation type="submission" date="2020-08" db="EMBL/GenBank/DDBJ databases">
        <title>Genomic Encyclopedia of Type Strains, Phase IV (KMG-IV): sequencing the most valuable type-strain genomes for metagenomic binning, comparative biology and taxonomic classification.</title>
        <authorList>
            <person name="Goeker M."/>
        </authorList>
    </citation>
    <scope>NUCLEOTIDE SEQUENCE [LARGE SCALE GENOMIC DNA]</scope>
    <source>
        <strain evidence="7 8">DSM 25966</strain>
    </source>
</reference>
<name>A0A840ASF3_9HYPH</name>
<keyword evidence="2" id="KW-0547">Nucleotide-binding</keyword>
<dbReference type="InterPro" id="IPR003439">
    <property type="entry name" value="ABC_transporter-like_ATP-bd"/>
</dbReference>
<dbReference type="SUPFAM" id="SSF52540">
    <property type="entry name" value="P-loop containing nucleoside triphosphate hydrolases"/>
    <property type="match status" value="1"/>
</dbReference>
<proteinExistence type="predicted"/>